<proteinExistence type="predicted"/>
<keyword evidence="2" id="KW-1185">Reference proteome</keyword>
<organism evidence="1 2">
    <name type="scientific">Thelephora ganbajun</name>
    <name type="common">Ganba fungus</name>
    <dbReference type="NCBI Taxonomy" id="370292"/>
    <lineage>
        <taxon>Eukaryota</taxon>
        <taxon>Fungi</taxon>
        <taxon>Dikarya</taxon>
        <taxon>Basidiomycota</taxon>
        <taxon>Agaricomycotina</taxon>
        <taxon>Agaricomycetes</taxon>
        <taxon>Thelephorales</taxon>
        <taxon>Thelephoraceae</taxon>
        <taxon>Thelephora</taxon>
    </lineage>
</organism>
<reference evidence="1" key="2">
    <citation type="journal article" date="2020" name="Nat. Commun.">
        <title>Large-scale genome sequencing of mycorrhizal fungi provides insights into the early evolution of symbiotic traits.</title>
        <authorList>
            <person name="Miyauchi S."/>
            <person name="Kiss E."/>
            <person name="Kuo A."/>
            <person name="Drula E."/>
            <person name="Kohler A."/>
            <person name="Sanchez-Garcia M."/>
            <person name="Morin E."/>
            <person name="Andreopoulos B."/>
            <person name="Barry K.W."/>
            <person name="Bonito G."/>
            <person name="Buee M."/>
            <person name="Carver A."/>
            <person name="Chen C."/>
            <person name="Cichocki N."/>
            <person name="Clum A."/>
            <person name="Culley D."/>
            <person name="Crous P.W."/>
            <person name="Fauchery L."/>
            <person name="Girlanda M."/>
            <person name="Hayes R.D."/>
            <person name="Keri Z."/>
            <person name="LaButti K."/>
            <person name="Lipzen A."/>
            <person name="Lombard V."/>
            <person name="Magnuson J."/>
            <person name="Maillard F."/>
            <person name="Murat C."/>
            <person name="Nolan M."/>
            <person name="Ohm R.A."/>
            <person name="Pangilinan J."/>
            <person name="Pereira M.F."/>
            <person name="Perotto S."/>
            <person name="Peter M."/>
            <person name="Pfister S."/>
            <person name="Riley R."/>
            <person name="Sitrit Y."/>
            <person name="Stielow J.B."/>
            <person name="Szollosi G."/>
            <person name="Zifcakova L."/>
            <person name="Stursova M."/>
            <person name="Spatafora J.W."/>
            <person name="Tedersoo L."/>
            <person name="Vaario L.M."/>
            <person name="Yamada A."/>
            <person name="Yan M."/>
            <person name="Wang P."/>
            <person name="Xu J."/>
            <person name="Bruns T."/>
            <person name="Baldrian P."/>
            <person name="Vilgalys R."/>
            <person name="Dunand C."/>
            <person name="Henrissat B."/>
            <person name="Grigoriev I.V."/>
            <person name="Hibbett D."/>
            <person name="Nagy L.G."/>
            <person name="Martin F.M."/>
        </authorList>
    </citation>
    <scope>NUCLEOTIDE SEQUENCE</scope>
    <source>
        <strain evidence="1">P2</strain>
    </source>
</reference>
<sequence length="254" mass="28320">MFQLPKTPHRPTTQNRLPPSPRRKRFRNEHPSRSPPRLRGSKVYRRRVPGLRPTFSSFTQDASPVIGSNDSPYVSYETMNPSSPSDRYNPTRKTAYKQLMIDYAPSSSKLLSLSTSGNHGQSKHTETGSGSQRKVTSGPKRTKFLPPEKVDDGVFFSSDPASSTSLGLFGYLHPITLRIGPVIIPTLKHQKEPAHTSPPLSFALHTDALDLPSPYYRFQADSTTDDHSTNLPHPTYPISLAHCADEPAFAYYTN</sequence>
<accession>A0ACB6ZWA8</accession>
<reference evidence="1" key="1">
    <citation type="submission" date="2019-10" db="EMBL/GenBank/DDBJ databases">
        <authorList>
            <consortium name="DOE Joint Genome Institute"/>
            <person name="Kuo A."/>
            <person name="Miyauchi S."/>
            <person name="Kiss E."/>
            <person name="Drula E."/>
            <person name="Kohler A."/>
            <person name="Sanchez-Garcia M."/>
            <person name="Andreopoulos B."/>
            <person name="Barry K.W."/>
            <person name="Bonito G."/>
            <person name="Buee M."/>
            <person name="Carver A."/>
            <person name="Chen C."/>
            <person name="Cichocki N."/>
            <person name="Clum A."/>
            <person name="Culley D."/>
            <person name="Crous P.W."/>
            <person name="Fauchery L."/>
            <person name="Girlanda M."/>
            <person name="Hayes R."/>
            <person name="Keri Z."/>
            <person name="Labutti K."/>
            <person name="Lipzen A."/>
            <person name="Lombard V."/>
            <person name="Magnuson J."/>
            <person name="Maillard F."/>
            <person name="Morin E."/>
            <person name="Murat C."/>
            <person name="Nolan M."/>
            <person name="Ohm R."/>
            <person name="Pangilinan J."/>
            <person name="Pereira M."/>
            <person name="Perotto S."/>
            <person name="Peter M."/>
            <person name="Riley R."/>
            <person name="Sitrit Y."/>
            <person name="Stielow B."/>
            <person name="Szollosi G."/>
            <person name="Zifcakova L."/>
            <person name="Stursova M."/>
            <person name="Spatafora J.W."/>
            <person name="Tedersoo L."/>
            <person name="Vaario L.-M."/>
            <person name="Yamada A."/>
            <person name="Yan M."/>
            <person name="Wang P."/>
            <person name="Xu J."/>
            <person name="Bruns T."/>
            <person name="Baldrian P."/>
            <person name="Vilgalys R."/>
            <person name="Henrissat B."/>
            <person name="Grigoriev I.V."/>
            <person name="Hibbett D."/>
            <person name="Nagy L.G."/>
            <person name="Martin F.M."/>
        </authorList>
    </citation>
    <scope>NUCLEOTIDE SEQUENCE</scope>
    <source>
        <strain evidence="1">P2</strain>
    </source>
</reference>
<comment type="caution">
    <text evidence="1">The sequence shown here is derived from an EMBL/GenBank/DDBJ whole genome shotgun (WGS) entry which is preliminary data.</text>
</comment>
<evidence type="ECO:0000313" key="2">
    <source>
        <dbReference type="Proteomes" id="UP000886501"/>
    </source>
</evidence>
<name>A0ACB6ZWA8_THEGA</name>
<gene>
    <name evidence="1" type="ORF">BDM02DRAFT_1675995</name>
</gene>
<protein>
    <submittedName>
        <fullName evidence="1">Uncharacterized protein</fullName>
    </submittedName>
</protein>
<evidence type="ECO:0000313" key="1">
    <source>
        <dbReference type="EMBL" id="KAF9653773.1"/>
    </source>
</evidence>
<dbReference type="Proteomes" id="UP000886501">
    <property type="component" value="Unassembled WGS sequence"/>
</dbReference>
<dbReference type="EMBL" id="MU117963">
    <property type="protein sequence ID" value="KAF9653773.1"/>
    <property type="molecule type" value="Genomic_DNA"/>
</dbReference>